<dbReference type="PANTHER" id="PTHR24067">
    <property type="entry name" value="UBIQUITIN-CONJUGATING ENZYME E2"/>
    <property type="match status" value="1"/>
</dbReference>
<proteinExistence type="inferred from homology"/>
<evidence type="ECO:0000256" key="4">
    <source>
        <dbReference type="RuleBase" id="RU362109"/>
    </source>
</evidence>
<keyword evidence="4" id="KW-0067">ATP-binding</keyword>
<dbReference type="PROSITE" id="PS50127">
    <property type="entry name" value="UBC_2"/>
    <property type="match status" value="1"/>
</dbReference>
<comment type="similarity">
    <text evidence="4">Belongs to the ubiquitin-conjugating enzyme family.</text>
</comment>
<dbReference type="SUPFAM" id="SSF54495">
    <property type="entry name" value="UBC-like"/>
    <property type="match status" value="1"/>
</dbReference>
<comment type="caution">
    <text evidence="6">The sequence shown here is derived from an EMBL/GenBank/DDBJ whole genome shotgun (WGS) entry which is preliminary data.</text>
</comment>
<evidence type="ECO:0000313" key="6">
    <source>
        <dbReference type="EMBL" id="KAJ1720331.1"/>
    </source>
</evidence>
<dbReference type="CDD" id="cd23791">
    <property type="entry name" value="UBCc_UBE2C"/>
    <property type="match status" value="1"/>
</dbReference>
<dbReference type="GO" id="GO:0005524">
    <property type="term" value="F:ATP binding"/>
    <property type="evidence" value="ECO:0007669"/>
    <property type="project" value="UniProtKB-UniRule"/>
</dbReference>
<evidence type="ECO:0000259" key="5">
    <source>
        <dbReference type="PROSITE" id="PS50127"/>
    </source>
</evidence>
<reference evidence="6" key="1">
    <citation type="submission" date="2022-07" db="EMBL/GenBank/DDBJ databases">
        <title>Phylogenomic reconstructions and comparative analyses of Kickxellomycotina fungi.</title>
        <authorList>
            <person name="Reynolds N.K."/>
            <person name="Stajich J.E."/>
            <person name="Barry K."/>
            <person name="Grigoriev I.V."/>
            <person name="Crous P."/>
            <person name="Smith M.E."/>
        </authorList>
    </citation>
    <scope>NUCLEOTIDE SEQUENCE</scope>
    <source>
        <strain evidence="6">NBRC 32514</strain>
    </source>
</reference>
<gene>
    <name evidence="6" type="primary">UBC11</name>
    <name evidence="6" type="ORF">LPJ53_005025</name>
</gene>
<evidence type="ECO:0000313" key="7">
    <source>
        <dbReference type="Proteomes" id="UP001149813"/>
    </source>
</evidence>
<keyword evidence="4" id="KW-0547">Nucleotide-binding</keyword>
<evidence type="ECO:0000256" key="1">
    <source>
        <dbReference type="ARBA" id="ARBA00022679"/>
    </source>
</evidence>
<dbReference type="GO" id="GO:0061631">
    <property type="term" value="F:ubiquitin conjugating enzyme activity"/>
    <property type="evidence" value="ECO:0007669"/>
    <property type="project" value="UniProtKB-EC"/>
</dbReference>
<dbReference type="PROSITE" id="PS00183">
    <property type="entry name" value="UBC_1"/>
    <property type="match status" value="1"/>
</dbReference>
<dbReference type="Gene3D" id="3.10.110.10">
    <property type="entry name" value="Ubiquitin Conjugating Enzyme"/>
    <property type="match status" value="1"/>
</dbReference>
<keyword evidence="2 4" id="KW-0833">Ubl conjugation pathway</keyword>
<keyword evidence="6" id="KW-0012">Acyltransferase</keyword>
<name>A0A9W7XT88_9FUNG</name>
<dbReference type="InterPro" id="IPR023313">
    <property type="entry name" value="UBQ-conjugating_AS"/>
</dbReference>
<dbReference type="InterPro" id="IPR050113">
    <property type="entry name" value="Ub_conjugating_enzyme"/>
</dbReference>
<dbReference type="OrthoDB" id="10253686at2759"/>
<keyword evidence="1 6" id="KW-0808">Transferase</keyword>
<dbReference type="InterPro" id="IPR000608">
    <property type="entry name" value="UBC"/>
</dbReference>
<sequence>MSAVASSGASLDAAVAKRLQSELMTLMMASLPGISAFPQSDNLLLWTGTLTGAPSTVYEGLQYKLRLQFPSDYPFTAPTITFETPCWHPNVDERGNICLDILKEKWSAVYNVQTILLSLQTLLGDPNVSSPLNGPAAQLWEDQEEYKRVLLKHYKEHAQ</sequence>
<dbReference type="EMBL" id="JANBOJ010000270">
    <property type="protein sequence ID" value="KAJ1720331.1"/>
    <property type="molecule type" value="Genomic_DNA"/>
</dbReference>
<dbReference type="Proteomes" id="UP001149813">
    <property type="component" value="Unassembled WGS sequence"/>
</dbReference>
<dbReference type="EC" id="2.3.2.23" evidence="6"/>
<protein>
    <submittedName>
        <fullName evidence="6">Ubiquitin-conjugating enzyme E2 11</fullName>
        <ecNumber evidence="6">2.3.2.23</ecNumber>
    </submittedName>
</protein>
<dbReference type="InterPro" id="IPR016135">
    <property type="entry name" value="UBQ-conjugating_enzyme/RWD"/>
</dbReference>
<dbReference type="AlphaFoldDB" id="A0A9W7XT88"/>
<dbReference type="Pfam" id="PF00179">
    <property type="entry name" value="UQ_con"/>
    <property type="match status" value="1"/>
</dbReference>
<evidence type="ECO:0000256" key="2">
    <source>
        <dbReference type="ARBA" id="ARBA00022786"/>
    </source>
</evidence>
<evidence type="ECO:0000256" key="3">
    <source>
        <dbReference type="PROSITE-ProRule" id="PRU10133"/>
    </source>
</evidence>
<dbReference type="SMART" id="SM00212">
    <property type="entry name" value="UBCc"/>
    <property type="match status" value="1"/>
</dbReference>
<organism evidence="6 7">
    <name type="scientific">Coemansia erecta</name>
    <dbReference type="NCBI Taxonomy" id="147472"/>
    <lineage>
        <taxon>Eukaryota</taxon>
        <taxon>Fungi</taxon>
        <taxon>Fungi incertae sedis</taxon>
        <taxon>Zoopagomycota</taxon>
        <taxon>Kickxellomycotina</taxon>
        <taxon>Kickxellomycetes</taxon>
        <taxon>Kickxellales</taxon>
        <taxon>Kickxellaceae</taxon>
        <taxon>Coemansia</taxon>
    </lineage>
</organism>
<feature type="active site" description="Glycyl thioester intermediate" evidence="3">
    <location>
        <position position="98"/>
    </location>
</feature>
<feature type="domain" description="UBC core" evidence="5">
    <location>
        <begin position="14"/>
        <end position="159"/>
    </location>
</feature>
<keyword evidence="7" id="KW-1185">Reference proteome</keyword>
<accession>A0A9W7XT88</accession>